<evidence type="ECO:0000313" key="20">
    <source>
        <dbReference type="EMBL" id="AVW86093.1"/>
    </source>
</evidence>
<feature type="transmembrane region" description="Helical" evidence="16">
    <location>
        <begin position="420"/>
        <end position="438"/>
    </location>
</feature>
<dbReference type="InterPro" id="IPR010934">
    <property type="entry name" value="NADH_DH_su5_C"/>
</dbReference>
<dbReference type="InterPro" id="IPR001516">
    <property type="entry name" value="Proton_antipo_N"/>
</dbReference>
<feature type="transmembrane region" description="Helical" evidence="16">
    <location>
        <begin position="57"/>
        <end position="76"/>
    </location>
</feature>
<feature type="transmembrane region" description="Helical" evidence="16">
    <location>
        <begin position="243"/>
        <end position="261"/>
    </location>
</feature>
<evidence type="ECO:0000256" key="2">
    <source>
        <dbReference type="ARBA" id="ARBA00012944"/>
    </source>
</evidence>
<feature type="transmembrane region" description="Helical" evidence="16">
    <location>
        <begin position="335"/>
        <end position="354"/>
    </location>
</feature>
<sequence length="565" mass="62588">MLFSPLPATKILWILFPIPLILSTILFSSNLTIILTWDIFSLNSTFYSFPIILDPYGTLFSSTVLFISANVMQFAIPYMQGEKFMHRFSSLVLLFVLSMNLLIFIPHMICLLLGWDGLGIVSFILVIYYQNPKSLAAGMITALMNRIGDVMILLTIALMLNLGHWNILFLWHSPSSLLISILILTAGFTKSAQIPFSSWLPAAMAAPTPVSALVHSSTLVTAGVFLLFRFHYILIDIPLYKEILLTMASLTMLMAGSAATAECDMKKVIALSTLSQLGVMMGSLGLNLPNLAFFHLLTHALFKALLFLAAGSMINFHSHSQDLRFMGNLIMSSPLTTSSLLIANLALCGSPFFAGFYSKDLILEMSLFNPTNMMILLIFMTATMLTSAYTIRFLVSVIWNASNSLPFQYTNDSTTNFTSPMILLTMGAICSGAALNWLSFNSLPEPFLPFYLKLTPLIVTLMGGFIAWYITSMLSSYSLTSPLSSHFLSSMWFLTPLTSQGMISSPLNLSHTALKSIDSGWLETLGSQGIFTTMNYYSNRLKLLSKSKITAYLSLSLIWLLIWTL</sequence>
<comment type="subcellular location">
    <subcellularLocation>
        <location evidence="1">Mitochondrion inner membrane</location>
        <topology evidence="1">Multi-pass membrane protein</topology>
    </subcellularLocation>
</comment>
<dbReference type="GO" id="GO:0015990">
    <property type="term" value="P:electron transport coupled proton transport"/>
    <property type="evidence" value="ECO:0007669"/>
    <property type="project" value="TreeGrafter"/>
</dbReference>
<dbReference type="Pfam" id="PF00662">
    <property type="entry name" value="Proton_antipo_N"/>
    <property type="match status" value="1"/>
</dbReference>
<accession>A0A343W671</accession>
<evidence type="ECO:0000256" key="1">
    <source>
        <dbReference type="ARBA" id="ARBA00004448"/>
    </source>
</evidence>
<dbReference type="InterPro" id="IPR003945">
    <property type="entry name" value="NU5C-like"/>
</dbReference>
<evidence type="ECO:0000256" key="16">
    <source>
        <dbReference type="RuleBase" id="RU003404"/>
    </source>
</evidence>
<evidence type="ECO:0000259" key="18">
    <source>
        <dbReference type="Pfam" id="PF00662"/>
    </source>
</evidence>
<protein>
    <recommendedName>
        <fullName evidence="3 16">NADH-ubiquinone oxidoreductase chain 5</fullName>
        <ecNumber evidence="2 16">7.1.1.2</ecNumber>
    </recommendedName>
</protein>
<feature type="transmembrane region" description="Helical" evidence="16">
    <location>
        <begin position="268"/>
        <end position="286"/>
    </location>
</feature>
<keyword evidence="12 16" id="KW-0830">Ubiquinone</keyword>
<feature type="transmembrane region" description="Helical" evidence="16">
    <location>
        <begin position="450"/>
        <end position="470"/>
    </location>
</feature>
<dbReference type="EC" id="7.1.1.2" evidence="2 16"/>
<keyword evidence="7" id="KW-0999">Mitochondrion inner membrane</keyword>
<gene>
    <name evidence="20" type="primary">ND5</name>
</gene>
<geneLocation type="mitochondrion" evidence="20"/>
<organism evidence="20">
    <name type="scientific">Levensteiniella iris</name>
    <dbReference type="NCBI Taxonomy" id="2153341"/>
    <lineage>
        <taxon>Eukaryota</taxon>
        <taxon>Metazoa</taxon>
        <taxon>Spiralia</taxon>
        <taxon>Lophotrochozoa</taxon>
        <taxon>Annelida</taxon>
        <taxon>Polychaeta</taxon>
        <taxon>Errantia</taxon>
        <taxon>Phyllodocida</taxon>
        <taxon>Polynoidae</taxon>
        <taxon>Levensteiniella</taxon>
    </lineage>
</organism>
<feature type="transmembrane region" description="Helical" evidence="16">
    <location>
        <begin position="292"/>
        <end position="314"/>
    </location>
</feature>
<feature type="domain" description="NADH:quinone oxidoreductase/Mrp antiporter transmembrane" evidence="17">
    <location>
        <begin position="107"/>
        <end position="385"/>
    </location>
</feature>
<dbReference type="PRINTS" id="PR01434">
    <property type="entry name" value="NADHDHGNASE5"/>
</dbReference>
<keyword evidence="5" id="KW-0679">Respiratory chain</keyword>
<evidence type="ECO:0000259" key="19">
    <source>
        <dbReference type="Pfam" id="PF06455"/>
    </source>
</evidence>
<dbReference type="GO" id="GO:0042773">
    <property type="term" value="P:ATP synthesis coupled electron transport"/>
    <property type="evidence" value="ECO:0007669"/>
    <property type="project" value="InterPro"/>
</dbReference>
<keyword evidence="10 16" id="KW-1133">Transmembrane helix</keyword>
<dbReference type="GO" id="GO:0005743">
    <property type="term" value="C:mitochondrial inner membrane"/>
    <property type="evidence" value="ECO:0007669"/>
    <property type="project" value="UniProtKB-SubCell"/>
</dbReference>
<dbReference type="AlphaFoldDB" id="A0A343W671"/>
<feature type="domain" description="NADH dehydrogenase subunit 5 C-terminal" evidence="19">
    <location>
        <begin position="389"/>
        <end position="564"/>
    </location>
</feature>
<feature type="transmembrane region" description="Helical" evidence="16">
    <location>
        <begin position="88"/>
        <end position="105"/>
    </location>
</feature>
<feature type="transmembrane region" description="Helical" evidence="16">
    <location>
        <begin position="150"/>
        <end position="171"/>
    </location>
</feature>
<dbReference type="Pfam" id="PF06455">
    <property type="entry name" value="NADH5_C"/>
    <property type="match status" value="1"/>
</dbReference>
<evidence type="ECO:0000256" key="9">
    <source>
        <dbReference type="ARBA" id="ARBA00022982"/>
    </source>
</evidence>
<feature type="transmembrane region" description="Helical" evidence="16">
    <location>
        <begin position="177"/>
        <end position="200"/>
    </location>
</feature>
<dbReference type="Pfam" id="PF00361">
    <property type="entry name" value="Proton_antipo_M"/>
    <property type="match status" value="1"/>
</dbReference>
<evidence type="ECO:0000256" key="11">
    <source>
        <dbReference type="ARBA" id="ARBA00023027"/>
    </source>
</evidence>
<evidence type="ECO:0000256" key="15">
    <source>
        <dbReference type="ARBA" id="ARBA00049551"/>
    </source>
</evidence>
<comment type="catalytic activity">
    <reaction evidence="15 16">
        <text>a ubiquinone + NADH + 5 H(+)(in) = a ubiquinol + NAD(+) + 4 H(+)(out)</text>
        <dbReference type="Rhea" id="RHEA:29091"/>
        <dbReference type="Rhea" id="RHEA-COMP:9565"/>
        <dbReference type="Rhea" id="RHEA-COMP:9566"/>
        <dbReference type="ChEBI" id="CHEBI:15378"/>
        <dbReference type="ChEBI" id="CHEBI:16389"/>
        <dbReference type="ChEBI" id="CHEBI:17976"/>
        <dbReference type="ChEBI" id="CHEBI:57540"/>
        <dbReference type="ChEBI" id="CHEBI:57945"/>
        <dbReference type="EC" id="7.1.1.2"/>
    </reaction>
</comment>
<feature type="domain" description="NADH-Ubiquinone oxidoreductase (complex I) chain 5 N-terminal" evidence="18">
    <location>
        <begin position="44"/>
        <end position="88"/>
    </location>
</feature>
<evidence type="ECO:0000256" key="10">
    <source>
        <dbReference type="ARBA" id="ARBA00022989"/>
    </source>
</evidence>
<keyword evidence="13 16" id="KW-0496">Mitochondrion</keyword>
<keyword evidence="8" id="KW-1278">Translocase</keyword>
<evidence type="ECO:0000256" key="4">
    <source>
        <dbReference type="ARBA" id="ARBA00022448"/>
    </source>
</evidence>
<dbReference type="GO" id="GO:0008137">
    <property type="term" value="F:NADH dehydrogenase (ubiquinone) activity"/>
    <property type="evidence" value="ECO:0007669"/>
    <property type="project" value="UniProtKB-EC"/>
</dbReference>
<comment type="similarity">
    <text evidence="16">Belongs to the complex I subunit 5 family.</text>
</comment>
<evidence type="ECO:0000256" key="12">
    <source>
        <dbReference type="ARBA" id="ARBA00023075"/>
    </source>
</evidence>
<keyword evidence="11 16" id="KW-0520">NAD</keyword>
<feature type="transmembrane region" description="Helical" evidence="16">
    <location>
        <begin position="12"/>
        <end position="37"/>
    </location>
</feature>
<evidence type="ECO:0000256" key="6">
    <source>
        <dbReference type="ARBA" id="ARBA00022692"/>
    </source>
</evidence>
<dbReference type="PANTHER" id="PTHR42829">
    <property type="entry name" value="NADH-UBIQUINONE OXIDOREDUCTASE CHAIN 5"/>
    <property type="match status" value="1"/>
</dbReference>
<keyword evidence="9" id="KW-0249">Electron transport</keyword>
<evidence type="ECO:0000256" key="3">
    <source>
        <dbReference type="ARBA" id="ARBA00021096"/>
    </source>
</evidence>
<evidence type="ECO:0000256" key="14">
    <source>
        <dbReference type="ARBA" id="ARBA00023136"/>
    </source>
</evidence>
<keyword evidence="6 16" id="KW-0812">Transmembrane</keyword>
<keyword evidence="4 16" id="KW-0813">Transport</keyword>
<feature type="transmembrane region" description="Helical" evidence="16">
    <location>
        <begin position="212"/>
        <end position="231"/>
    </location>
</feature>
<reference evidence="20" key="1">
    <citation type="journal article" date="2018" name="Mol. Phylogenet. Evol.">
        <title>Phylogeny, evolution and mitochondrial gene order rearrangement in scale worms (Aphroditiformia, Annelida).</title>
        <authorList>
            <person name="Zhang Y."/>
            <person name="Sun J."/>
            <person name="Rouse G.W."/>
            <person name="Wiklund H."/>
            <person name="Pleijel F."/>
            <person name="Watanabe H.K."/>
            <person name="Chen C."/>
            <person name="Qian P.-Y."/>
            <person name="Qiu J.-W."/>
        </authorList>
    </citation>
    <scope>NUCLEOTIDE SEQUENCE</scope>
</reference>
<dbReference type="InterPro" id="IPR001750">
    <property type="entry name" value="ND/Mrp_TM"/>
</dbReference>
<proteinExistence type="inferred from homology"/>
<evidence type="ECO:0000256" key="8">
    <source>
        <dbReference type="ARBA" id="ARBA00022967"/>
    </source>
</evidence>
<dbReference type="GO" id="GO:0003954">
    <property type="term" value="F:NADH dehydrogenase activity"/>
    <property type="evidence" value="ECO:0007669"/>
    <property type="project" value="TreeGrafter"/>
</dbReference>
<name>A0A343W671_9ANNE</name>
<comment type="function">
    <text evidence="16">Core subunit of the mitochondrial membrane respiratory chain NADH dehydrogenase (Complex I) which catalyzes electron transfer from NADH through the respiratory chain, using ubiquinone as an electron acceptor. Essential for the catalytic activity and assembly of complex I.</text>
</comment>
<feature type="transmembrane region" description="Helical" evidence="16">
    <location>
        <begin position="549"/>
        <end position="564"/>
    </location>
</feature>
<evidence type="ECO:0000256" key="7">
    <source>
        <dbReference type="ARBA" id="ARBA00022792"/>
    </source>
</evidence>
<evidence type="ECO:0000259" key="17">
    <source>
        <dbReference type="Pfam" id="PF00361"/>
    </source>
</evidence>
<keyword evidence="14 16" id="KW-0472">Membrane</keyword>
<evidence type="ECO:0000256" key="5">
    <source>
        <dbReference type="ARBA" id="ARBA00022660"/>
    </source>
</evidence>
<evidence type="ECO:0000256" key="13">
    <source>
        <dbReference type="ARBA" id="ARBA00023128"/>
    </source>
</evidence>
<feature type="transmembrane region" description="Helical" evidence="16">
    <location>
        <begin position="374"/>
        <end position="399"/>
    </location>
</feature>
<dbReference type="PANTHER" id="PTHR42829:SF2">
    <property type="entry name" value="NADH-UBIQUINONE OXIDOREDUCTASE CHAIN 5"/>
    <property type="match status" value="1"/>
</dbReference>
<feature type="transmembrane region" description="Helical" evidence="16">
    <location>
        <begin position="111"/>
        <end position="129"/>
    </location>
</feature>
<dbReference type="EMBL" id="KY753827">
    <property type="protein sequence ID" value="AVW86093.1"/>
    <property type="molecule type" value="Genomic_DNA"/>
</dbReference>